<name>A0A5N6PGZ2_9ASTR</name>
<dbReference type="Gene3D" id="2.40.50.140">
    <property type="entry name" value="Nucleic acid-binding proteins"/>
    <property type="match status" value="1"/>
</dbReference>
<keyword evidence="2" id="KW-1185">Reference proteome</keyword>
<dbReference type="EMBL" id="SZYD01000004">
    <property type="protein sequence ID" value="KAD6453657.1"/>
    <property type="molecule type" value="Genomic_DNA"/>
</dbReference>
<dbReference type="GO" id="GO:0032211">
    <property type="term" value="P:negative regulation of telomere maintenance via telomerase"/>
    <property type="evidence" value="ECO:0007669"/>
    <property type="project" value="TreeGrafter"/>
</dbReference>
<dbReference type="GO" id="GO:0003697">
    <property type="term" value="F:single-stranded DNA binding"/>
    <property type="evidence" value="ECO:0007669"/>
    <property type="project" value="InterPro"/>
</dbReference>
<comment type="caution">
    <text evidence="1">The sequence shown here is derived from an EMBL/GenBank/DDBJ whole genome shotgun (WGS) entry which is preliminary data.</text>
</comment>
<sequence>MSSADIPSGSLVILQEVNPTSPHFKQGASLRVTGKLQEYNVETAIAVIADGGATLAVDTRHLRLDLRVGSLYQFIGELSIQPTNENSEAALNSLPFSGDIESKSG</sequence>
<dbReference type="OrthoDB" id="342190at2759"/>
<dbReference type="Proteomes" id="UP000326396">
    <property type="component" value="Linkage Group LG12"/>
</dbReference>
<proteinExistence type="predicted"/>
<dbReference type="PANTHER" id="PTHR33905">
    <property type="entry name" value="CST COMPLEX SUBUNIT TEN1"/>
    <property type="match status" value="1"/>
</dbReference>
<accession>A0A5N6PGZ2</accession>
<dbReference type="PANTHER" id="PTHR33905:SF1">
    <property type="entry name" value="CST COMPLEX SUBUNIT TEN1"/>
    <property type="match status" value="1"/>
</dbReference>
<dbReference type="InterPro" id="IPR012340">
    <property type="entry name" value="NA-bd_OB-fold"/>
</dbReference>
<protein>
    <submittedName>
        <fullName evidence="1">Uncharacterized protein</fullName>
    </submittedName>
</protein>
<gene>
    <name evidence="1" type="ORF">E3N88_08363</name>
</gene>
<dbReference type="GO" id="GO:1990879">
    <property type="term" value="C:CST complex"/>
    <property type="evidence" value="ECO:0007669"/>
    <property type="project" value="InterPro"/>
</dbReference>
<dbReference type="AlphaFoldDB" id="A0A5N6PGZ2"/>
<dbReference type="Pfam" id="PF15490">
    <property type="entry name" value="Ten1_2"/>
    <property type="match status" value="1"/>
</dbReference>
<dbReference type="InterPro" id="IPR029146">
    <property type="entry name" value="Ten1_animal_plant"/>
</dbReference>
<dbReference type="GO" id="GO:0042162">
    <property type="term" value="F:telomeric DNA binding"/>
    <property type="evidence" value="ECO:0007669"/>
    <property type="project" value="TreeGrafter"/>
</dbReference>
<organism evidence="1 2">
    <name type="scientific">Mikania micrantha</name>
    <name type="common">bitter vine</name>
    <dbReference type="NCBI Taxonomy" id="192012"/>
    <lineage>
        <taxon>Eukaryota</taxon>
        <taxon>Viridiplantae</taxon>
        <taxon>Streptophyta</taxon>
        <taxon>Embryophyta</taxon>
        <taxon>Tracheophyta</taxon>
        <taxon>Spermatophyta</taxon>
        <taxon>Magnoliopsida</taxon>
        <taxon>eudicotyledons</taxon>
        <taxon>Gunneridae</taxon>
        <taxon>Pentapetalae</taxon>
        <taxon>asterids</taxon>
        <taxon>campanulids</taxon>
        <taxon>Asterales</taxon>
        <taxon>Asteraceae</taxon>
        <taxon>Asteroideae</taxon>
        <taxon>Heliantheae alliance</taxon>
        <taxon>Eupatorieae</taxon>
        <taxon>Mikania</taxon>
    </lineage>
</organism>
<dbReference type="GO" id="GO:0010521">
    <property type="term" value="F:telomerase inhibitor activity"/>
    <property type="evidence" value="ECO:0007669"/>
    <property type="project" value="TreeGrafter"/>
</dbReference>
<reference evidence="1 2" key="1">
    <citation type="submission" date="2019-05" db="EMBL/GenBank/DDBJ databases">
        <title>Mikania micrantha, genome provides insights into the molecular mechanism of rapid growth.</title>
        <authorList>
            <person name="Liu B."/>
        </authorList>
    </citation>
    <scope>NUCLEOTIDE SEQUENCE [LARGE SCALE GENOMIC DNA]</scope>
    <source>
        <strain evidence="1">NLD-2019</strain>
        <tissue evidence="1">Leaf</tissue>
    </source>
</reference>
<evidence type="ECO:0000313" key="1">
    <source>
        <dbReference type="EMBL" id="KAD6453657.1"/>
    </source>
</evidence>
<evidence type="ECO:0000313" key="2">
    <source>
        <dbReference type="Proteomes" id="UP000326396"/>
    </source>
</evidence>